<reference evidence="2 3" key="1">
    <citation type="submission" date="2019-12" db="EMBL/GenBank/DDBJ databases">
        <authorList>
            <person name="Lee S.D."/>
        </authorList>
    </citation>
    <scope>NUCLEOTIDE SEQUENCE [LARGE SCALE GENOMIC DNA]</scope>
    <source>
        <strain evidence="2 3">GH1-50</strain>
    </source>
</reference>
<sequence>MSGDDDSLLSRWSKRKRAVAEEARVEEKPMPEAVGSDDAAVGAMPEPFEDEPEDVVLARLGLPDPDTLGAGDDFSGFMRAGVPDLIRKRALRRLWRSNPVLANVDGLNDYDEDFNSPEETLKILKTAYQVGRGFLRPEPESTDSETDSASVVDETTDDAVAAGAETHEDAPHAAPEGTGHPAPTEAPAEAREPAPARPQRMRFRT</sequence>
<dbReference type="Proteomes" id="UP000480350">
    <property type="component" value="Unassembled WGS sequence"/>
</dbReference>
<evidence type="ECO:0000313" key="3">
    <source>
        <dbReference type="Proteomes" id="UP000480350"/>
    </source>
</evidence>
<dbReference type="InterPro" id="IPR021735">
    <property type="entry name" value="DUF3306"/>
</dbReference>
<dbReference type="AlphaFoldDB" id="A0A7C9MDA5"/>
<organism evidence="2 3">
    <name type="scientific">Kangsaoukella pontilimi</name>
    <dbReference type="NCBI Taxonomy" id="2691042"/>
    <lineage>
        <taxon>Bacteria</taxon>
        <taxon>Pseudomonadati</taxon>
        <taxon>Pseudomonadota</taxon>
        <taxon>Alphaproteobacteria</taxon>
        <taxon>Rhodobacterales</taxon>
        <taxon>Paracoccaceae</taxon>
        <taxon>Kangsaoukella</taxon>
    </lineage>
</organism>
<comment type="caution">
    <text evidence="2">The sequence shown here is derived from an EMBL/GenBank/DDBJ whole genome shotgun (WGS) entry which is preliminary data.</text>
</comment>
<evidence type="ECO:0000256" key="1">
    <source>
        <dbReference type="SAM" id="MobiDB-lite"/>
    </source>
</evidence>
<dbReference type="RefSeq" id="WP_160762281.1">
    <property type="nucleotide sequence ID" value="NZ_WUPT01000001.1"/>
</dbReference>
<feature type="region of interest" description="Disordered" evidence="1">
    <location>
        <begin position="134"/>
        <end position="205"/>
    </location>
</feature>
<feature type="region of interest" description="Disordered" evidence="1">
    <location>
        <begin position="1"/>
        <end position="52"/>
    </location>
</feature>
<gene>
    <name evidence="2" type="ORF">GQ651_00610</name>
</gene>
<feature type="compositionally biased region" description="Basic and acidic residues" evidence="1">
    <location>
        <begin position="18"/>
        <end position="30"/>
    </location>
</feature>
<dbReference type="Pfam" id="PF11748">
    <property type="entry name" value="DUF3306"/>
    <property type="match status" value="1"/>
</dbReference>
<proteinExistence type="predicted"/>
<protein>
    <submittedName>
        <fullName evidence="2">DUF3306 domain-containing protein</fullName>
    </submittedName>
</protein>
<reference evidence="2 3" key="2">
    <citation type="submission" date="2020-03" db="EMBL/GenBank/DDBJ databases">
        <title>Kangsaoukella pontilimi gen. nov., sp. nov., a new member of the family Rhodobacteraceae isolated from a tidal mudflat.</title>
        <authorList>
            <person name="Kim I.S."/>
        </authorList>
    </citation>
    <scope>NUCLEOTIDE SEQUENCE [LARGE SCALE GENOMIC DNA]</scope>
    <source>
        <strain evidence="2 3">GH1-50</strain>
    </source>
</reference>
<name>A0A7C9MDA5_9RHOB</name>
<dbReference type="EMBL" id="WUPT01000001">
    <property type="protein sequence ID" value="MXQ06336.1"/>
    <property type="molecule type" value="Genomic_DNA"/>
</dbReference>
<keyword evidence="3" id="KW-1185">Reference proteome</keyword>
<evidence type="ECO:0000313" key="2">
    <source>
        <dbReference type="EMBL" id="MXQ06336.1"/>
    </source>
</evidence>
<accession>A0A7C9MDA5</accession>